<evidence type="ECO:0000313" key="1">
    <source>
        <dbReference type="EMBL" id="OIQ68626.1"/>
    </source>
</evidence>
<proteinExistence type="predicted"/>
<organism evidence="1">
    <name type="scientific">mine drainage metagenome</name>
    <dbReference type="NCBI Taxonomy" id="410659"/>
    <lineage>
        <taxon>unclassified sequences</taxon>
        <taxon>metagenomes</taxon>
        <taxon>ecological metagenomes</taxon>
    </lineage>
</organism>
<sequence>MEALDPCRLDGAFEQGSVVHRTDPDAGILMRQVPVRPAVRDVVGLHALGAGLERMVCPKPTGQEAQPEFEVRDGSTPHRRDGLPCLLLVEKRQVEAKQRPSGRNRLGRAPLPAGSIGQIIQRCWKVVLRAGTAPTKQQLTGLPGVRMTPESMMAAAKAEQRFVREPLQRRCDREIKVPGFHRGAS</sequence>
<comment type="caution">
    <text evidence="1">The sequence shown here is derived from an EMBL/GenBank/DDBJ whole genome shotgun (WGS) entry which is preliminary data.</text>
</comment>
<dbReference type="EMBL" id="MLJW01005198">
    <property type="protein sequence ID" value="OIQ68626.1"/>
    <property type="molecule type" value="Genomic_DNA"/>
</dbReference>
<protein>
    <submittedName>
        <fullName evidence="1">Uncharacterized protein</fullName>
    </submittedName>
</protein>
<reference evidence="1" key="1">
    <citation type="submission" date="2016-10" db="EMBL/GenBank/DDBJ databases">
        <title>Sequence of Gallionella enrichment culture.</title>
        <authorList>
            <person name="Poehlein A."/>
            <person name="Muehling M."/>
            <person name="Daniel R."/>
        </authorList>
    </citation>
    <scope>NUCLEOTIDE SEQUENCE</scope>
</reference>
<accession>A0A1J5PBP9</accession>
<dbReference type="AlphaFoldDB" id="A0A1J5PBP9"/>
<name>A0A1J5PBP9_9ZZZZ</name>
<gene>
    <name evidence="1" type="ORF">GALL_497790</name>
</gene>